<organism evidence="9">
    <name type="scientific">mine drainage metagenome</name>
    <dbReference type="NCBI Taxonomy" id="410659"/>
    <lineage>
        <taxon>unclassified sequences</taxon>
        <taxon>metagenomes</taxon>
        <taxon>ecological metagenomes</taxon>
    </lineage>
</organism>
<dbReference type="InterPro" id="IPR032466">
    <property type="entry name" value="Metal_Hydrolase"/>
</dbReference>
<evidence type="ECO:0000259" key="8">
    <source>
        <dbReference type="Pfam" id="PF01979"/>
    </source>
</evidence>
<dbReference type="EC" id="3.5.2.7" evidence="2"/>
<evidence type="ECO:0000256" key="5">
    <source>
        <dbReference type="ARBA" id="ARBA00022808"/>
    </source>
</evidence>
<keyword evidence="7" id="KW-0408">Iron</keyword>
<dbReference type="InterPro" id="IPR005920">
    <property type="entry name" value="HutI"/>
</dbReference>
<dbReference type="GO" id="GO:0005737">
    <property type="term" value="C:cytoplasm"/>
    <property type="evidence" value="ECO:0007669"/>
    <property type="project" value="InterPro"/>
</dbReference>
<dbReference type="PANTHER" id="PTHR42752">
    <property type="entry name" value="IMIDAZOLONEPROPIONASE"/>
    <property type="match status" value="1"/>
</dbReference>
<protein>
    <recommendedName>
        <fullName evidence="2">imidazolonepropionase</fullName>
        <ecNumber evidence="2">3.5.2.7</ecNumber>
    </recommendedName>
</protein>
<dbReference type="AlphaFoldDB" id="E6Q106"/>
<evidence type="ECO:0000313" key="9">
    <source>
        <dbReference type="EMBL" id="CBI00866.1"/>
    </source>
</evidence>
<evidence type="ECO:0000256" key="6">
    <source>
        <dbReference type="ARBA" id="ARBA00022833"/>
    </source>
</evidence>
<sequence length="413" mass="45041">MAAVAAAPALLLRARALLTCDTEAPQQGITFEDLGFVERAAILLRDGRIAAMGERAAVERAASAFDCEVLDLPNAILVPGFVDAHTHPLFSGNREPDFRARLRNEPSPLGMLYTVARTREALLAPERFWRVDVEPRLRAMLAHGTTTAEIKTGYALHRPGELELLDLLVRARSDERLPWILPTFLGAHALPPEFPDADGYVDYLIDQCLPYARVHGARYADAFCEPGFFSAAQTERYLEAARREGLRLRVHCDEMQHGGAATMALALGVDAIDHGNYMTDADVERLATGETVLVACPATIDYLGLERHAPVRSLLERGGRVALASDFNPGTSPCLNLQHIAYLGRKIFGLSAAEALDAVTRQAARSLRVERGVLRVGGHADIVALELDEPNEFGWMHGGNFATAVVRAGRVLL</sequence>
<feature type="domain" description="Amidohydrolase-related" evidence="8">
    <location>
        <begin position="76"/>
        <end position="401"/>
    </location>
</feature>
<dbReference type="GO" id="GO:0050480">
    <property type="term" value="F:imidazolonepropionase activity"/>
    <property type="evidence" value="ECO:0007669"/>
    <property type="project" value="UniProtKB-EC"/>
</dbReference>
<dbReference type="GO" id="GO:0019556">
    <property type="term" value="P:L-histidine catabolic process to glutamate and formamide"/>
    <property type="evidence" value="ECO:0007669"/>
    <property type="project" value="InterPro"/>
</dbReference>
<name>E6Q106_9ZZZZ</name>
<reference evidence="9" key="1">
    <citation type="submission" date="2009-10" db="EMBL/GenBank/DDBJ databases">
        <title>Diversity of trophic interactions inside an arsenic-rich microbial ecosystem.</title>
        <authorList>
            <person name="Bertin P.N."/>
            <person name="Heinrich-Salmeron A."/>
            <person name="Pelletier E."/>
            <person name="Goulhen-Chollet F."/>
            <person name="Arsene-Ploetze F."/>
            <person name="Gallien S."/>
            <person name="Calteau A."/>
            <person name="Vallenet D."/>
            <person name="Casiot C."/>
            <person name="Chane-Woon-Ming B."/>
            <person name="Giloteaux L."/>
            <person name="Barakat M."/>
            <person name="Bonnefoy V."/>
            <person name="Bruneel O."/>
            <person name="Chandler M."/>
            <person name="Cleiss J."/>
            <person name="Duran R."/>
            <person name="Elbaz-Poulichet F."/>
            <person name="Fonknechten N."/>
            <person name="Lauga B."/>
            <person name="Mornico D."/>
            <person name="Ortet P."/>
            <person name="Schaeffer C."/>
            <person name="Siguier P."/>
            <person name="Alexander Thil Smith A."/>
            <person name="Van Dorsselaer A."/>
            <person name="Weissenbach J."/>
            <person name="Medigue C."/>
            <person name="Le Paslier D."/>
        </authorList>
    </citation>
    <scope>NUCLEOTIDE SEQUENCE</scope>
</reference>
<comment type="pathway">
    <text evidence="1">Amino-acid degradation.</text>
</comment>
<dbReference type="PANTHER" id="PTHR42752:SF1">
    <property type="entry name" value="IMIDAZOLONEPROPIONASE-RELATED"/>
    <property type="match status" value="1"/>
</dbReference>
<dbReference type="EMBL" id="CABO01000007">
    <property type="protein sequence ID" value="CBI00866.1"/>
    <property type="molecule type" value="Genomic_DNA"/>
</dbReference>
<dbReference type="InterPro" id="IPR006680">
    <property type="entry name" value="Amidohydro-rel"/>
</dbReference>
<evidence type="ECO:0000256" key="3">
    <source>
        <dbReference type="ARBA" id="ARBA00022723"/>
    </source>
</evidence>
<dbReference type="Pfam" id="PF01979">
    <property type="entry name" value="Amidohydro_1"/>
    <property type="match status" value="1"/>
</dbReference>
<proteinExistence type="predicted"/>
<comment type="caution">
    <text evidence="9">The sequence shown here is derived from an EMBL/GenBank/DDBJ whole genome shotgun (WGS) entry which is preliminary data.</text>
</comment>
<dbReference type="Gene3D" id="2.30.40.10">
    <property type="entry name" value="Urease, subunit C, domain 1"/>
    <property type="match status" value="1"/>
</dbReference>
<accession>E6Q106</accession>
<gene>
    <name evidence="9" type="primary">hutI</name>
    <name evidence="9" type="ORF">CARN4_0214</name>
</gene>
<keyword evidence="4 9" id="KW-0378">Hydrolase</keyword>
<dbReference type="InterPro" id="IPR011059">
    <property type="entry name" value="Metal-dep_hydrolase_composite"/>
</dbReference>
<keyword evidence="5" id="KW-0369">Histidine metabolism</keyword>
<dbReference type="GO" id="GO:0046872">
    <property type="term" value="F:metal ion binding"/>
    <property type="evidence" value="ECO:0007669"/>
    <property type="project" value="UniProtKB-KW"/>
</dbReference>
<keyword evidence="6" id="KW-0862">Zinc</keyword>
<dbReference type="SUPFAM" id="SSF51338">
    <property type="entry name" value="Composite domain of metallo-dependent hydrolases"/>
    <property type="match status" value="1"/>
</dbReference>
<evidence type="ECO:0000256" key="7">
    <source>
        <dbReference type="ARBA" id="ARBA00023004"/>
    </source>
</evidence>
<dbReference type="SUPFAM" id="SSF51556">
    <property type="entry name" value="Metallo-dependent hydrolases"/>
    <property type="match status" value="1"/>
</dbReference>
<keyword evidence="3" id="KW-0479">Metal-binding</keyword>
<evidence type="ECO:0000256" key="2">
    <source>
        <dbReference type="ARBA" id="ARBA00012864"/>
    </source>
</evidence>
<evidence type="ECO:0000256" key="4">
    <source>
        <dbReference type="ARBA" id="ARBA00022801"/>
    </source>
</evidence>
<evidence type="ECO:0000256" key="1">
    <source>
        <dbReference type="ARBA" id="ARBA00005023"/>
    </source>
</evidence>
<dbReference type="Gene3D" id="3.20.20.140">
    <property type="entry name" value="Metal-dependent hydrolases"/>
    <property type="match status" value="1"/>
</dbReference>